<protein>
    <recommendedName>
        <fullName evidence="4">Bypass of forespore C C-terminal domain-containing protein</fullName>
    </recommendedName>
</protein>
<dbReference type="EMBL" id="JACOOO010000001">
    <property type="protein sequence ID" value="MBC5627304.1"/>
    <property type="molecule type" value="Genomic_DNA"/>
</dbReference>
<sequence>MNDNFQNEKNKKDKMKKLYFGVGVVVLMGMCFSLSYLITDWITNPKYDDSIEERTVYNSTDVLEDTTTIALISGDSIDKEQSLKAFKEENNIQVDVNQQFLIDFLDDSGYKLEALDNNKIVFKKENSENALVANKYYLGEKDGYFAIYKTDENGRAFIEAENDVFRDYKKVNTIPVSAEEEIKSFKHYYDSKEEALERLAGYMN</sequence>
<reference evidence="2 3" key="1">
    <citation type="submission" date="2020-08" db="EMBL/GenBank/DDBJ databases">
        <title>Genome public.</title>
        <authorList>
            <person name="Liu C."/>
            <person name="Sun Q."/>
        </authorList>
    </citation>
    <scope>NUCLEOTIDE SEQUENCE [LARGE SCALE GENOMIC DNA]</scope>
    <source>
        <strain evidence="2 3">NSJ-6</strain>
    </source>
</reference>
<gene>
    <name evidence="2" type="ORF">H8S20_00195</name>
</gene>
<keyword evidence="1" id="KW-1133">Transmembrane helix</keyword>
<evidence type="ECO:0000256" key="1">
    <source>
        <dbReference type="SAM" id="Phobius"/>
    </source>
</evidence>
<evidence type="ECO:0000313" key="3">
    <source>
        <dbReference type="Proteomes" id="UP000596929"/>
    </source>
</evidence>
<dbReference type="RefSeq" id="WP_051986912.1">
    <property type="nucleotide sequence ID" value="NZ_JACOOO010000001.1"/>
</dbReference>
<evidence type="ECO:0000313" key="2">
    <source>
        <dbReference type="EMBL" id="MBC5627304.1"/>
    </source>
</evidence>
<feature type="transmembrane region" description="Helical" evidence="1">
    <location>
        <begin position="18"/>
        <end position="38"/>
    </location>
</feature>
<accession>A0ABR7D7E7</accession>
<organism evidence="2 3">
    <name type="scientific">Clostridium hominis</name>
    <dbReference type="NCBI Taxonomy" id="2763036"/>
    <lineage>
        <taxon>Bacteria</taxon>
        <taxon>Bacillati</taxon>
        <taxon>Bacillota</taxon>
        <taxon>Clostridia</taxon>
        <taxon>Eubacteriales</taxon>
        <taxon>Clostridiaceae</taxon>
        <taxon>Clostridium</taxon>
    </lineage>
</organism>
<keyword evidence="1" id="KW-0472">Membrane</keyword>
<dbReference type="Proteomes" id="UP000596929">
    <property type="component" value="Unassembled WGS sequence"/>
</dbReference>
<keyword evidence="3" id="KW-1185">Reference proteome</keyword>
<name>A0ABR7D7E7_9CLOT</name>
<proteinExistence type="predicted"/>
<keyword evidence="1" id="KW-0812">Transmembrane</keyword>
<comment type="caution">
    <text evidence="2">The sequence shown here is derived from an EMBL/GenBank/DDBJ whole genome shotgun (WGS) entry which is preliminary data.</text>
</comment>
<evidence type="ECO:0008006" key="4">
    <source>
        <dbReference type="Google" id="ProtNLM"/>
    </source>
</evidence>